<gene>
    <name evidence="1" type="ORF">C0Z18_00070</name>
</gene>
<protein>
    <submittedName>
        <fullName evidence="1">Uncharacterized protein</fullName>
    </submittedName>
</protein>
<proteinExistence type="predicted"/>
<dbReference type="EMBL" id="PNYA01000001">
    <property type="protein sequence ID" value="PMS23627.1"/>
    <property type="molecule type" value="Genomic_DNA"/>
</dbReference>
<dbReference type="Proteomes" id="UP000235616">
    <property type="component" value="Unassembled WGS sequence"/>
</dbReference>
<dbReference type="RefSeq" id="WP_102643337.1">
    <property type="nucleotide sequence ID" value="NZ_PNYA01000001.1"/>
</dbReference>
<organism evidence="1 2">
    <name type="scientific">Trinickia dabaoshanensis</name>
    <dbReference type="NCBI Taxonomy" id="564714"/>
    <lineage>
        <taxon>Bacteria</taxon>
        <taxon>Pseudomonadati</taxon>
        <taxon>Pseudomonadota</taxon>
        <taxon>Betaproteobacteria</taxon>
        <taxon>Burkholderiales</taxon>
        <taxon>Burkholderiaceae</taxon>
        <taxon>Trinickia</taxon>
    </lineage>
</organism>
<name>A0A2N7W2H9_9BURK</name>
<reference evidence="1 2" key="1">
    <citation type="submission" date="2018-01" db="EMBL/GenBank/DDBJ databases">
        <title>Whole genome analyses suggest that Burkholderia sensu lato contains two further novel genera in the rhizoxinica-symbiotica group Mycetohabitans gen. nov., and Trinickia gen. nov.: implications for the evolution of diazotrophy and nodulation in the Burkholderiaceae.</title>
        <authorList>
            <person name="Estrada-de los Santos P."/>
            <person name="Palmer M."/>
            <person name="Chavez-Ramirez B."/>
            <person name="Beukes C."/>
            <person name="Steenkamp E.T."/>
            <person name="Hirsch A.M."/>
            <person name="Manyaka P."/>
            <person name="Maluk M."/>
            <person name="Lafos M."/>
            <person name="Crook M."/>
            <person name="Gross E."/>
            <person name="Simon M.F."/>
            <person name="Bueno dos Reis Junior F."/>
            <person name="Poole P.S."/>
            <person name="Venter S.N."/>
            <person name="James E.K."/>
        </authorList>
    </citation>
    <scope>NUCLEOTIDE SEQUENCE [LARGE SCALE GENOMIC DNA]</scope>
    <source>
        <strain evidence="1 2">GIMN1.004</strain>
    </source>
</reference>
<accession>A0A2N7W2H9</accession>
<sequence length="178" mass="20029">MNEPAAYLAYQPDGPGLVCAVMVLVDGPNVYGWYAGPSRGQYVSAFFMLEHYYSPHETAFYRTIGDDVYDDWVLAYPPREIELGARSPLPEGVGHALERAQDAFVAEWLVYRDDPASAADVEWYRARNLPLAHAGIRCDKLPKLTEAQLTWTYASPTLDLNIVDCLRKRWPLDFALAA</sequence>
<evidence type="ECO:0000313" key="1">
    <source>
        <dbReference type="EMBL" id="PMS23627.1"/>
    </source>
</evidence>
<dbReference type="AlphaFoldDB" id="A0A2N7W2H9"/>
<evidence type="ECO:0000313" key="2">
    <source>
        <dbReference type="Proteomes" id="UP000235616"/>
    </source>
</evidence>
<comment type="caution">
    <text evidence="1">The sequence shown here is derived from an EMBL/GenBank/DDBJ whole genome shotgun (WGS) entry which is preliminary data.</text>
</comment>
<keyword evidence="2" id="KW-1185">Reference proteome</keyword>
<dbReference type="OrthoDB" id="8774117at2"/>